<name>U1G7P0_ENDPU</name>
<evidence type="ECO:0000313" key="2">
    <source>
        <dbReference type="Proteomes" id="UP000019373"/>
    </source>
</evidence>
<reference evidence="2" key="1">
    <citation type="journal article" date="2014" name="BMC Genomics">
        <title>Genome characteristics reveal the impact of lichenization on lichen-forming fungus Endocarpon pusillum Hedwig (Verrucariales, Ascomycota).</title>
        <authorList>
            <person name="Wang Y.-Y."/>
            <person name="Liu B."/>
            <person name="Zhang X.-Y."/>
            <person name="Zhou Q.-M."/>
            <person name="Zhang T."/>
            <person name="Li H."/>
            <person name="Yu Y.-F."/>
            <person name="Zhang X.-L."/>
            <person name="Hao X.-Y."/>
            <person name="Wang M."/>
            <person name="Wang L."/>
            <person name="Wei J.-C."/>
        </authorList>
    </citation>
    <scope>NUCLEOTIDE SEQUENCE [LARGE SCALE GENOMIC DNA]</scope>
    <source>
        <strain evidence="2">Z07020 / HMAS-L-300199</strain>
    </source>
</reference>
<dbReference type="RefSeq" id="XP_007800875.1">
    <property type="nucleotide sequence ID" value="XM_007802684.1"/>
</dbReference>
<sequence>MVDSKGKPDENGRDLMWVRFGTVSNCGMKVKRDKVYWTKWLLVLEETVIRLCPLLERVCLGV</sequence>
<keyword evidence="2" id="KW-1185">Reference proteome</keyword>
<dbReference type="AlphaFoldDB" id="U1G7P0"/>
<dbReference type="Proteomes" id="UP000019373">
    <property type="component" value="Unassembled WGS sequence"/>
</dbReference>
<dbReference type="EMBL" id="KE720951">
    <property type="protein sequence ID" value="ERF73447.1"/>
    <property type="molecule type" value="Genomic_DNA"/>
</dbReference>
<dbReference type="GeneID" id="19239104"/>
<proteinExistence type="predicted"/>
<protein>
    <submittedName>
        <fullName evidence="1">Uncharacterized protein</fullName>
    </submittedName>
</protein>
<gene>
    <name evidence="1" type="ORF">EPUS_04070</name>
</gene>
<accession>U1G7P0</accession>
<evidence type="ECO:0000313" key="1">
    <source>
        <dbReference type="EMBL" id="ERF73447.1"/>
    </source>
</evidence>
<dbReference type="HOGENOM" id="CLU_2904186_0_0_1"/>
<dbReference type="OrthoDB" id="4540869at2759"/>
<organism evidence="1 2">
    <name type="scientific">Endocarpon pusillum (strain Z07020 / HMAS-L-300199)</name>
    <name type="common">Lichen-forming fungus</name>
    <dbReference type="NCBI Taxonomy" id="1263415"/>
    <lineage>
        <taxon>Eukaryota</taxon>
        <taxon>Fungi</taxon>
        <taxon>Dikarya</taxon>
        <taxon>Ascomycota</taxon>
        <taxon>Pezizomycotina</taxon>
        <taxon>Eurotiomycetes</taxon>
        <taxon>Chaetothyriomycetidae</taxon>
        <taxon>Verrucariales</taxon>
        <taxon>Verrucariaceae</taxon>
        <taxon>Endocarpon</taxon>
    </lineage>
</organism>